<dbReference type="GO" id="GO:0016020">
    <property type="term" value="C:membrane"/>
    <property type="evidence" value="ECO:0007669"/>
    <property type="project" value="TreeGrafter"/>
</dbReference>
<dbReference type="GO" id="GO:0010181">
    <property type="term" value="F:FMN binding"/>
    <property type="evidence" value="ECO:0007669"/>
    <property type="project" value="InterPro"/>
</dbReference>
<evidence type="ECO:0000313" key="4">
    <source>
        <dbReference type="EMBL" id="PRT55392.1"/>
    </source>
</evidence>
<dbReference type="Pfam" id="PF03358">
    <property type="entry name" value="FMN_red"/>
    <property type="match status" value="1"/>
</dbReference>
<gene>
    <name evidence="4" type="ORF">B9G98_03012</name>
</gene>
<dbReference type="AlphaFoldDB" id="A0A2T0FK83"/>
<comment type="similarity">
    <text evidence="1">Belongs to the WrbA family.</text>
</comment>
<dbReference type="EMBL" id="NDIQ01000021">
    <property type="protein sequence ID" value="PRT55392.1"/>
    <property type="molecule type" value="Genomic_DNA"/>
</dbReference>
<dbReference type="PANTHER" id="PTHR30546">
    <property type="entry name" value="FLAVODOXIN-RELATED PROTEIN WRBA-RELATED"/>
    <property type="match status" value="1"/>
</dbReference>
<dbReference type="Proteomes" id="UP000238350">
    <property type="component" value="Unassembled WGS sequence"/>
</dbReference>
<dbReference type="PROSITE" id="PS50902">
    <property type="entry name" value="FLAVODOXIN_LIKE"/>
    <property type="match status" value="1"/>
</dbReference>
<dbReference type="RefSeq" id="XP_024665337.1">
    <property type="nucleotide sequence ID" value="XM_024809569.1"/>
</dbReference>
<protein>
    <submittedName>
        <fullName evidence="4">Flavoprotein-like protein YCP4</fullName>
    </submittedName>
</protein>
<proteinExistence type="inferred from homology"/>
<evidence type="ECO:0000259" key="3">
    <source>
        <dbReference type="PROSITE" id="PS50902"/>
    </source>
</evidence>
<dbReference type="STRING" id="45607.A0A2T0FK83"/>
<feature type="domain" description="Flavodoxin-like" evidence="3">
    <location>
        <begin position="4"/>
        <end position="186"/>
    </location>
</feature>
<dbReference type="GeneID" id="36516760"/>
<dbReference type="InterPro" id="IPR008254">
    <property type="entry name" value="Flavodoxin/NO_synth"/>
</dbReference>
<evidence type="ECO:0000256" key="1">
    <source>
        <dbReference type="ARBA" id="ARBA00006961"/>
    </source>
</evidence>
<dbReference type="NCBIfam" id="NF002999">
    <property type="entry name" value="PRK03767.1"/>
    <property type="match status" value="1"/>
</dbReference>
<comment type="caution">
    <text evidence="4">The sequence shown here is derived from an EMBL/GenBank/DDBJ whole genome shotgun (WGS) entry which is preliminary data.</text>
</comment>
<dbReference type="NCBIfam" id="TIGR01755">
    <property type="entry name" value="flav_wrbA"/>
    <property type="match status" value="1"/>
</dbReference>
<dbReference type="InterPro" id="IPR010089">
    <property type="entry name" value="Flavoprotein_WrbA-like"/>
</dbReference>
<name>A0A2T0FK83_9ASCO</name>
<sequence>MTKIAVVVYSSYNHILSLSKSEIEGARSAGVQVDAFQIPSSEPLDASAKSNLPEITPELLTQYDGVLFGVPTRFGSMPYAVKAFIDRTASQWTTGGFYGKYVGVFVSTGTPNGGQETTVRNLLSIFTHHGMLYVPLGYRDAFPEITDLNEFHGGSPWGAGTYAGADGSRQVTDLEHKIARIQGEQFAKTVLKATSSTAGAPGTAAPAPKATTSSSAPATKASTQAANTTATRATADAAAAKPAAAPAAAVKAEEKKEGRCFGCCVIS</sequence>
<dbReference type="PANTHER" id="PTHR30546:SF23">
    <property type="entry name" value="FLAVOPROTEIN-LIKE PROTEIN YCP4-RELATED"/>
    <property type="match status" value="1"/>
</dbReference>
<evidence type="ECO:0000313" key="5">
    <source>
        <dbReference type="Proteomes" id="UP000238350"/>
    </source>
</evidence>
<dbReference type="OrthoDB" id="504689at2759"/>
<evidence type="ECO:0000256" key="2">
    <source>
        <dbReference type="SAM" id="MobiDB-lite"/>
    </source>
</evidence>
<dbReference type="SUPFAM" id="SSF52218">
    <property type="entry name" value="Flavoproteins"/>
    <property type="match status" value="1"/>
</dbReference>
<reference evidence="4 5" key="1">
    <citation type="submission" date="2017-04" db="EMBL/GenBank/DDBJ databases">
        <title>Genome sequencing of [Candida] sorbophila.</title>
        <authorList>
            <person name="Ahn J.O."/>
        </authorList>
    </citation>
    <scope>NUCLEOTIDE SEQUENCE [LARGE SCALE GENOMIC DNA]</scope>
    <source>
        <strain evidence="4 5">DS02</strain>
    </source>
</reference>
<accession>A0A2T0FK83</accession>
<dbReference type="InterPro" id="IPR005025">
    <property type="entry name" value="FMN_Rdtase-like_dom"/>
</dbReference>
<dbReference type="GO" id="GO:0003955">
    <property type="term" value="F:NAD(P)H dehydrogenase (quinone) activity"/>
    <property type="evidence" value="ECO:0007669"/>
    <property type="project" value="InterPro"/>
</dbReference>
<dbReference type="InterPro" id="IPR029039">
    <property type="entry name" value="Flavoprotein-like_sf"/>
</dbReference>
<dbReference type="Gene3D" id="3.40.50.360">
    <property type="match status" value="1"/>
</dbReference>
<dbReference type="FunFam" id="3.40.50.360:FF:000001">
    <property type="entry name" value="NAD(P)H dehydrogenase (Quinone) FQR1-like"/>
    <property type="match status" value="1"/>
</dbReference>
<keyword evidence="5" id="KW-1185">Reference proteome</keyword>
<feature type="region of interest" description="Disordered" evidence="2">
    <location>
        <begin position="197"/>
        <end position="242"/>
    </location>
</feature>
<organism evidence="4 5">
    <name type="scientific">Wickerhamiella sorbophila</name>
    <dbReference type="NCBI Taxonomy" id="45607"/>
    <lineage>
        <taxon>Eukaryota</taxon>
        <taxon>Fungi</taxon>
        <taxon>Dikarya</taxon>
        <taxon>Ascomycota</taxon>
        <taxon>Saccharomycotina</taxon>
        <taxon>Dipodascomycetes</taxon>
        <taxon>Dipodascales</taxon>
        <taxon>Trichomonascaceae</taxon>
        <taxon>Wickerhamiella</taxon>
    </lineage>
</organism>